<name>A0A4C1T2A5_EUMVA</name>
<sequence>MGGIKTAAVQLCIKLGSPSNILPKSRRGHKRLEIRHVGSSDHLCCARSRKEKPNTPAACGKRVVPFLASSSAVLLPWSNPYPRIHLRGSHPSPPCSAVRMTPWSWVHMLVALFNAVLVQLPRRKVYG</sequence>
<comment type="caution">
    <text evidence="1">The sequence shown here is derived from an EMBL/GenBank/DDBJ whole genome shotgun (WGS) entry which is preliminary data.</text>
</comment>
<evidence type="ECO:0000313" key="1">
    <source>
        <dbReference type="EMBL" id="GBP07588.1"/>
    </source>
</evidence>
<gene>
    <name evidence="1" type="ORF">EVAR_72051_1</name>
</gene>
<keyword evidence="2" id="KW-1185">Reference proteome</keyword>
<protein>
    <submittedName>
        <fullName evidence="1">Uncharacterized protein</fullName>
    </submittedName>
</protein>
<dbReference type="Proteomes" id="UP000299102">
    <property type="component" value="Unassembled WGS sequence"/>
</dbReference>
<accession>A0A4C1T2A5</accession>
<dbReference type="AlphaFoldDB" id="A0A4C1T2A5"/>
<proteinExistence type="predicted"/>
<evidence type="ECO:0000313" key="2">
    <source>
        <dbReference type="Proteomes" id="UP000299102"/>
    </source>
</evidence>
<dbReference type="EMBL" id="BGZK01004209">
    <property type="protein sequence ID" value="GBP07588.1"/>
    <property type="molecule type" value="Genomic_DNA"/>
</dbReference>
<reference evidence="1 2" key="1">
    <citation type="journal article" date="2019" name="Commun. Biol.">
        <title>The bagworm genome reveals a unique fibroin gene that provides high tensile strength.</title>
        <authorList>
            <person name="Kono N."/>
            <person name="Nakamura H."/>
            <person name="Ohtoshi R."/>
            <person name="Tomita M."/>
            <person name="Numata K."/>
            <person name="Arakawa K."/>
        </authorList>
    </citation>
    <scope>NUCLEOTIDE SEQUENCE [LARGE SCALE GENOMIC DNA]</scope>
</reference>
<organism evidence="1 2">
    <name type="scientific">Eumeta variegata</name>
    <name type="common">Bagworm moth</name>
    <name type="synonym">Eumeta japonica</name>
    <dbReference type="NCBI Taxonomy" id="151549"/>
    <lineage>
        <taxon>Eukaryota</taxon>
        <taxon>Metazoa</taxon>
        <taxon>Ecdysozoa</taxon>
        <taxon>Arthropoda</taxon>
        <taxon>Hexapoda</taxon>
        <taxon>Insecta</taxon>
        <taxon>Pterygota</taxon>
        <taxon>Neoptera</taxon>
        <taxon>Endopterygota</taxon>
        <taxon>Lepidoptera</taxon>
        <taxon>Glossata</taxon>
        <taxon>Ditrysia</taxon>
        <taxon>Tineoidea</taxon>
        <taxon>Psychidae</taxon>
        <taxon>Oiketicinae</taxon>
        <taxon>Eumeta</taxon>
    </lineage>
</organism>